<evidence type="ECO:0000313" key="1">
    <source>
        <dbReference type="EMBL" id="KAJ9097799.1"/>
    </source>
</evidence>
<reference evidence="1" key="1">
    <citation type="submission" date="2023-04" db="EMBL/GenBank/DDBJ databases">
        <title>Draft Genome sequencing of Naganishia species isolated from polar environments using Oxford Nanopore Technology.</title>
        <authorList>
            <person name="Leo P."/>
            <person name="Venkateswaran K."/>
        </authorList>
    </citation>
    <scope>NUCLEOTIDE SEQUENCE</scope>
    <source>
        <strain evidence="1">MNA-CCFEE 5261</strain>
    </source>
</reference>
<gene>
    <name evidence="1" type="ORF">QFC19_006667</name>
</gene>
<organism evidence="1 2">
    <name type="scientific">Naganishia cerealis</name>
    <dbReference type="NCBI Taxonomy" id="610337"/>
    <lineage>
        <taxon>Eukaryota</taxon>
        <taxon>Fungi</taxon>
        <taxon>Dikarya</taxon>
        <taxon>Basidiomycota</taxon>
        <taxon>Agaricomycotina</taxon>
        <taxon>Tremellomycetes</taxon>
        <taxon>Filobasidiales</taxon>
        <taxon>Filobasidiaceae</taxon>
        <taxon>Naganishia</taxon>
    </lineage>
</organism>
<dbReference type="EMBL" id="JASBWR010000083">
    <property type="protein sequence ID" value="KAJ9097799.1"/>
    <property type="molecule type" value="Genomic_DNA"/>
</dbReference>
<keyword evidence="2" id="KW-1185">Reference proteome</keyword>
<sequence length="307" mass="33595">MTATRTAQRLSKPEEYSDLLDRFDTFLFDCDGVIWTGPTLVPGVTDVLNLLRSRGKNILFVTNNAKKSREMYKKAFDGFGIQASVDEIFGSAYASAIYLSKILKFPVDKKVYVIGEEGIEHELKSVGINFTGGTDPADRVFVPSGDYSSIKNDSSIGAVLCGFDAYVNYKKYAKAHTYITNNPGCEFILTNADPTYPAGGAFYPGSGAMSAPLRFSTKKTPTIIGKPHRHMMETILAAHDFDPERTIMIGDNLETDILFGINSNVTTLLVMTGVTNESHLSGENKSDTVPDYVVQSMGDFAVLAEQN</sequence>
<evidence type="ECO:0000313" key="2">
    <source>
        <dbReference type="Proteomes" id="UP001241377"/>
    </source>
</evidence>
<protein>
    <submittedName>
        <fullName evidence="1">Uncharacterized protein</fullName>
    </submittedName>
</protein>
<comment type="caution">
    <text evidence="1">The sequence shown here is derived from an EMBL/GenBank/DDBJ whole genome shotgun (WGS) entry which is preliminary data.</text>
</comment>
<accession>A0ACC2VFM7</accession>
<name>A0ACC2VFM7_9TREE</name>
<dbReference type="Proteomes" id="UP001241377">
    <property type="component" value="Unassembled WGS sequence"/>
</dbReference>
<proteinExistence type="predicted"/>